<evidence type="ECO:0000313" key="3">
    <source>
        <dbReference type="EMBL" id="PSR52520.1"/>
    </source>
</evidence>
<feature type="domain" description="DUF4126" evidence="2">
    <location>
        <begin position="12"/>
        <end position="155"/>
    </location>
</feature>
<sequence length="176" mass="18249">MATKTYTVNGQAFAWGVMAGMRSLSAPAFSSHLFAHMPDAGLSGSFLSFLQSSRVATTLKILAASEVVGDKLPGAPNRIAAPVLVVRLLSGALVGTAWSEHNGQSKEVGALLGGVGALAASYGFYYLRTRLSQKTPVPDLVWALLEDGLVATLGISLAKASLNTEVMANVKNLTAS</sequence>
<accession>A0A2T2YAG7</accession>
<evidence type="ECO:0000313" key="4">
    <source>
        <dbReference type="Proteomes" id="UP000240357"/>
    </source>
</evidence>
<keyword evidence="1" id="KW-1133">Transmembrane helix</keyword>
<organism evidence="3 4">
    <name type="scientific">Adhaeribacter arboris</name>
    <dbReference type="NCBI Taxonomy" id="2072846"/>
    <lineage>
        <taxon>Bacteria</taxon>
        <taxon>Pseudomonadati</taxon>
        <taxon>Bacteroidota</taxon>
        <taxon>Cytophagia</taxon>
        <taxon>Cytophagales</taxon>
        <taxon>Hymenobacteraceae</taxon>
        <taxon>Adhaeribacter</taxon>
    </lineage>
</organism>
<dbReference type="InterPro" id="IPR025196">
    <property type="entry name" value="DUF4126"/>
</dbReference>
<reference evidence="3 4" key="1">
    <citation type="submission" date="2018-03" db="EMBL/GenBank/DDBJ databases">
        <title>Adhaeribacter sp. HMF7605 Genome sequencing and assembly.</title>
        <authorList>
            <person name="Kang H."/>
            <person name="Kang J."/>
            <person name="Cha I."/>
            <person name="Kim H."/>
            <person name="Joh K."/>
        </authorList>
    </citation>
    <scope>NUCLEOTIDE SEQUENCE [LARGE SCALE GENOMIC DNA]</scope>
    <source>
        <strain evidence="3 4">HMF7605</strain>
    </source>
</reference>
<comment type="caution">
    <text evidence="3">The sequence shown here is derived from an EMBL/GenBank/DDBJ whole genome shotgun (WGS) entry which is preliminary data.</text>
</comment>
<keyword evidence="1" id="KW-0472">Membrane</keyword>
<evidence type="ECO:0000256" key="1">
    <source>
        <dbReference type="SAM" id="Phobius"/>
    </source>
</evidence>
<name>A0A2T2YAG7_9BACT</name>
<dbReference type="RefSeq" id="WP_106926221.1">
    <property type="nucleotide sequence ID" value="NZ_PYFT01000001.1"/>
</dbReference>
<dbReference type="EMBL" id="PYFT01000001">
    <property type="protein sequence ID" value="PSR52520.1"/>
    <property type="molecule type" value="Genomic_DNA"/>
</dbReference>
<keyword evidence="4" id="KW-1185">Reference proteome</keyword>
<gene>
    <name evidence="3" type="ORF">AHMF7605_02760</name>
</gene>
<dbReference type="Proteomes" id="UP000240357">
    <property type="component" value="Unassembled WGS sequence"/>
</dbReference>
<dbReference type="Pfam" id="PF13548">
    <property type="entry name" value="DUF4126"/>
    <property type="match status" value="1"/>
</dbReference>
<dbReference type="AlphaFoldDB" id="A0A2T2YAG7"/>
<dbReference type="OrthoDB" id="9812409at2"/>
<keyword evidence="1" id="KW-0812">Transmembrane</keyword>
<proteinExistence type="predicted"/>
<evidence type="ECO:0000259" key="2">
    <source>
        <dbReference type="Pfam" id="PF13548"/>
    </source>
</evidence>
<feature type="transmembrane region" description="Helical" evidence="1">
    <location>
        <begin position="110"/>
        <end position="127"/>
    </location>
</feature>
<protein>
    <submittedName>
        <fullName evidence="3">DUF4126 domain-containing protein</fullName>
    </submittedName>
</protein>